<evidence type="ECO:0000313" key="2">
    <source>
        <dbReference type="EMBL" id="TDS31738.1"/>
    </source>
</evidence>
<keyword evidence="1" id="KW-0812">Transmembrane</keyword>
<dbReference type="Proteomes" id="UP000295758">
    <property type="component" value="Unassembled WGS sequence"/>
</dbReference>
<dbReference type="Gene3D" id="3.30.700.10">
    <property type="entry name" value="Glycoprotein, Type 4 Pilin"/>
    <property type="match status" value="1"/>
</dbReference>
<protein>
    <submittedName>
        <fullName evidence="2">Prepilin-type N-terminal cleavage/methylation domain-containing protein</fullName>
    </submittedName>
</protein>
<dbReference type="Pfam" id="PF07963">
    <property type="entry name" value="N_methyl"/>
    <property type="match status" value="1"/>
</dbReference>
<dbReference type="EMBL" id="SOAA01000009">
    <property type="protein sequence ID" value="TDS31738.1"/>
    <property type="molecule type" value="Genomic_DNA"/>
</dbReference>
<evidence type="ECO:0000256" key="1">
    <source>
        <dbReference type="SAM" id="Phobius"/>
    </source>
</evidence>
<dbReference type="InterPro" id="IPR012902">
    <property type="entry name" value="N_methyl_site"/>
</dbReference>
<organism evidence="2 3">
    <name type="scientific">Halanaerobium congolense</name>
    <dbReference type="NCBI Taxonomy" id="54121"/>
    <lineage>
        <taxon>Bacteria</taxon>
        <taxon>Bacillati</taxon>
        <taxon>Bacillota</taxon>
        <taxon>Clostridia</taxon>
        <taxon>Halanaerobiales</taxon>
        <taxon>Halanaerobiaceae</taxon>
        <taxon>Halanaerobium</taxon>
    </lineage>
</organism>
<gene>
    <name evidence="2" type="ORF">BY453_10943</name>
</gene>
<keyword evidence="1" id="KW-0472">Membrane</keyword>
<accession>A0A4R7E973</accession>
<keyword evidence="1" id="KW-1133">Transmembrane helix</keyword>
<dbReference type="PROSITE" id="PS00409">
    <property type="entry name" value="PROKAR_NTER_METHYL"/>
    <property type="match status" value="1"/>
</dbReference>
<sequence>MKSEKGFTLIEVMITIAIVALIAAAVYNAYFSSLEAWNYNKARLEVQRVQDLTHRWISRYARQADYINPSYSGNKLYLEYLDQTGTRQKIAFGRENTTEDYLYLYNINDNTNRKITDLKFTELSFDYRENLIIVNAEIKNSNDNSNYKFTSFINPRLVEITTP</sequence>
<name>A0A4R7E973_9FIRM</name>
<proteinExistence type="predicted"/>
<dbReference type="SUPFAM" id="SSF54523">
    <property type="entry name" value="Pili subunits"/>
    <property type="match status" value="1"/>
</dbReference>
<dbReference type="AlphaFoldDB" id="A0A4R7E973"/>
<evidence type="ECO:0000313" key="3">
    <source>
        <dbReference type="Proteomes" id="UP000295758"/>
    </source>
</evidence>
<dbReference type="RefSeq" id="WP_133618179.1">
    <property type="nucleotide sequence ID" value="NZ_SOAA01000009.1"/>
</dbReference>
<reference evidence="2 3" key="1">
    <citation type="submission" date="2019-03" db="EMBL/GenBank/DDBJ databases">
        <title>Deep subsurface shale carbon reservoir microbial communities from Ohio and West Virginia, USA.</title>
        <authorList>
            <person name="Wrighton K."/>
        </authorList>
    </citation>
    <scope>NUCLEOTIDE SEQUENCE [LARGE SCALE GENOMIC DNA]</scope>
    <source>
        <strain evidence="2 3">UTICA-S4D12</strain>
    </source>
</reference>
<comment type="caution">
    <text evidence="2">The sequence shown here is derived from an EMBL/GenBank/DDBJ whole genome shotgun (WGS) entry which is preliminary data.</text>
</comment>
<feature type="transmembrane region" description="Helical" evidence="1">
    <location>
        <begin position="12"/>
        <end position="31"/>
    </location>
</feature>
<dbReference type="InterPro" id="IPR045584">
    <property type="entry name" value="Pilin-like"/>
</dbReference>
<dbReference type="NCBIfam" id="TIGR02532">
    <property type="entry name" value="IV_pilin_GFxxxE"/>
    <property type="match status" value="1"/>
</dbReference>